<comment type="caution">
    <text evidence="1">The sequence shown here is derived from an EMBL/GenBank/DDBJ whole genome shotgun (WGS) entry which is preliminary data.</text>
</comment>
<dbReference type="Pfam" id="PF07352">
    <property type="entry name" value="Phage_Mu_Gam"/>
    <property type="match status" value="1"/>
</dbReference>
<proteinExistence type="predicted"/>
<protein>
    <submittedName>
        <fullName evidence="1">Uncharacterized protein</fullName>
    </submittedName>
</protein>
<dbReference type="EMBL" id="LAZR01015701">
    <property type="protein sequence ID" value="KKM07768.1"/>
    <property type="molecule type" value="Genomic_DNA"/>
</dbReference>
<dbReference type="InterPro" id="IPR009951">
    <property type="entry name" value="Host-nuc_inhib_Gam"/>
</dbReference>
<reference evidence="1" key="1">
    <citation type="journal article" date="2015" name="Nature">
        <title>Complex archaea that bridge the gap between prokaryotes and eukaryotes.</title>
        <authorList>
            <person name="Spang A."/>
            <person name="Saw J.H."/>
            <person name="Jorgensen S.L."/>
            <person name="Zaremba-Niedzwiedzka K."/>
            <person name="Martijn J."/>
            <person name="Lind A.E."/>
            <person name="van Eijk R."/>
            <person name="Schleper C."/>
            <person name="Guy L."/>
            <person name="Ettema T.J."/>
        </authorList>
    </citation>
    <scope>NUCLEOTIDE SEQUENCE</scope>
</reference>
<dbReference type="AlphaFoldDB" id="A0A0F9K9F5"/>
<organism evidence="1">
    <name type="scientific">marine sediment metagenome</name>
    <dbReference type="NCBI Taxonomy" id="412755"/>
    <lineage>
        <taxon>unclassified sequences</taxon>
        <taxon>metagenomes</taxon>
        <taxon>ecological metagenomes</taxon>
    </lineage>
</organism>
<name>A0A0F9K9F5_9ZZZZ</name>
<dbReference type="SUPFAM" id="SSF161266">
    <property type="entry name" value="Gam-like"/>
    <property type="match status" value="1"/>
</dbReference>
<dbReference type="GO" id="GO:0003690">
    <property type="term" value="F:double-stranded DNA binding"/>
    <property type="evidence" value="ECO:0007669"/>
    <property type="project" value="InterPro"/>
</dbReference>
<gene>
    <name evidence="1" type="ORF">LCGC14_1730670</name>
</gene>
<evidence type="ECO:0000313" key="1">
    <source>
        <dbReference type="EMBL" id="KKM07768.1"/>
    </source>
</evidence>
<dbReference type="GO" id="GO:0042262">
    <property type="term" value="P:DNA protection"/>
    <property type="evidence" value="ECO:0007669"/>
    <property type="project" value="InterPro"/>
</dbReference>
<feature type="non-terminal residue" evidence="1">
    <location>
        <position position="176"/>
    </location>
</feature>
<accession>A0A0F9K9F5</accession>
<sequence length="176" mass="20358">MEPESTVETALYGSAWDEPLPAVVYQDREDIEGRGEQRLVRDSFKIDDQGKANWAIRRISEARKRWGEVVDVAQAETERIENWLDKVQTKEERESEFFISLLKDYAHDELANSDGKSKSIPLSEGTLKFIKKQPKLHYDENKLIEELESEGLEKLIRRKAEPHLVEIKAALKSGFE</sequence>